<dbReference type="Proteomes" id="UP000624404">
    <property type="component" value="Unassembled WGS sequence"/>
</dbReference>
<evidence type="ECO:0000313" key="3">
    <source>
        <dbReference type="Proteomes" id="UP000624404"/>
    </source>
</evidence>
<feature type="region of interest" description="Disordered" evidence="1">
    <location>
        <begin position="1"/>
        <end position="20"/>
    </location>
</feature>
<dbReference type="OrthoDB" id="3530109at2759"/>
<comment type="caution">
    <text evidence="2">The sequence shown here is derived from an EMBL/GenBank/DDBJ whole genome shotgun (WGS) entry which is preliminary data.</text>
</comment>
<proteinExistence type="predicted"/>
<feature type="region of interest" description="Disordered" evidence="1">
    <location>
        <begin position="359"/>
        <end position="420"/>
    </location>
</feature>
<feature type="region of interest" description="Disordered" evidence="1">
    <location>
        <begin position="31"/>
        <end position="55"/>
    </location>
</feature>
<feature type="region of interest" description="Disordered" evidence="1">
    <location>
        <begin position="171"/>
        <end position="218"/>
    </location>
</feature>
<organism evidence="2 3">
    <name type="scientific">Sclerotinia trifoliorum</name>
    <dbReference type="NCBI Taxonomy" id="28548"/>
    <lineage>
        <taxon>Eukaryota</taxon>
        <taxon>Fungi</taxon>
        <taxon>Dikarya</taxon>
        <taxon>Ascomycota</taxon>
        <taxon>Pezizomycotina</taxon>
        <taxon>Leotiomycetes</taxon>
        <taxon>Helotiales</taxon>
        <taxon>Sclerotiniaceae</taxon>
        <taxon>Sclerotinia</taxon>
    </lineage>
</organism>
<reference evidence="2" key="1">
    <citation type="submission" date="2020-10" db="EMBL/GenBank/DDBJ databases">
        <authorList>
            <person name="Kusch S."/>
        </authorList>
    </citation>
    <scope>NUCLEOTIDE SEQUENCE</scope>
    <source>
        <strain evidence="2">SwB9</strain>
    </source>
</reference>
<feature type="region of interest" description="Disordered" evidence="1">
    <location>
        <begin position="125"/>
        <end position="150"/>
    </location>
</feature>
<gene>
    <name evidence="2" type="ORF">SCLTRI_LOCUS1108</name>
</gene>
<feature type="compositionally biased region" description="Polar residues" evidence="1">
    <location>
        <begin position="404"/>
        <end position="418"/>
    </location>
</feature>
<name>A0A8H2VN14_9HELO</name>
<accession>A0A8H2VN14</accession>
<feature type="compositionally biased region" description="Polar residues" evidence="1">
    <location>
        <begin position="1"/>
        <end position="15"/>
    </location>
</feature>
<dbReference type="EMBL" id="CAJHIA010000004">
    <property type="protein sequence ID" value="CAD6441320.1"/>
    <property type="molecule type" value="Genomic_DNA"/>
</dbReference>
<dbReference type="AlphaFoldDB" id="A0A8H2VN14"/>
<keyword evidence="3" id="KW-1185">Reference proteome</keyword>
<feature type="compositionally biased region" description="Polar residues" evidence="1">
    <location>
        <begin position="133"/>
        <end position="149"/>
    </location>
</feature>
<feature type="compositionally biased region" description="Low complexity" evidence="1">
    <location>
        <begin position="272"/>
        <end position="287"/>
    </location>
</feature>
<evidence type="ECO:0000256" key="1">
    <source>
        <dbReference type="SAM" id="MobiDB-lite"/>
    </source>
</evidence>
<feature type="region of interest" description="Disordered" evidence="1">
    <location>
        <begin position="231"/>
        <end position="292"/>
    </location>
</feature>
<evidence type="ECO:0000313" key="2">
    <source>
        <dbReference type="EMBL" id="CAD6441320.1"/>
    </source>
</evidence>
<feature type="compositionally biased region" description="Low complexity" evidence="1">
    <location>
        <begin position="244"/>
        <end position="258"/>
    </location>
</feature>
<protein>
    <submittedName>
        <fullName evidence="2">5a831eb6-8aef-40c0-9068-caafcbf24433-CDS</fullName>
    </submittedName>
</protein>
<feature type="region of interest" description="Disordered" evidence="1">
    <location>
        <begin position="436"/>
        <end position="495"/>
    </location>
</feature>
<sequence>MRNHYSHMSPSSKAQQEWPLKSTFRRLKRSLLRRPSTHSQKAPQKASRRLPEPPLLVDNPELDLVNILSSTINTTPANLNAGPVYQHQRQNTLEDPRRFNVLDVEAQNRVNQKRERTMFGGLKRKISDKHPRPTSNSPPATRETPSSFGIIQERTSMDLVIHRFPAEYYNFPRPPTPKTPSRSQEVPPVRAAKSLRSRISRTFSRNGKGKGKGGEHDFDMEAYPLEIKMVKPNPAAPHPALDESTASASSRSDSPNLSQRRFSQRDLLRPNTSASSSTSKSISAASTRGTPLLTVNHPSAIQRAFSSSSLRSQLQIVVDVPVIEAQEVKSPPPTYSASMDFAMKGSEKTTVNLSDHPALAGVDAGASSSSVSQNQSIPTSEESAPVATVSAQRTRALSNAPRPSMTQTVRSSFDNYGSTTITTQTTHDTVAPLLIRKTARGSSPKRFASLKRSLSDLTSRPPPSRSQSQDTGLANLNSNTSPKAKRTSTSSTSSKSYYTLGSAEAAMPGVSRSLTVLNAKRNSTISSPRSSFVSTKSHFSANANIYPRSSTSTIRSVPQEVEFLPTKAAPIPTPTPTPAPAFGSLRNFSKPSTARSQTQRLIPAEKINPPVPRRAKTDFLKSFEVPNLMMDCGGYDVHEFSYADYTYVESESELGYAAYSTGQMIKEVAAGGAGNGEGENGNGDGEFEKFILDAREGGRGEKGRILGRNGIVEMNLDVDMKIDVDRDVHTAEKKNRGVWRSLRRKDRNAGVRG</sequence>
<feature type="compositionally biased region" description="Polar residues" evidence="1">
    <location>
        <begin position="470"/>
        <end position="479"/>
    </location>
</feature>
<feature type="compositionally biased region" description="Low complexity" evidence="1">
    <location>
        <begin position="367"/>
        <end position="376"/>
    </location>
</feature>